<gene>
    <name evidence="1" type="ORF">V6N11_049803</name>
</gene>
<dbReference type="Proteomes" id="UP001396334">
    <property type="component" value="Unassembled WGS sequence"/>
</dbReference>
<protein>
    <submittedName>
        <fullName evidence="1">Uncharacterized protein</fullName>
    </submittedName>
</protein>
<comment type="caution">
    <text evidence="1">The sequence shown here is derived from an EMBL/GenBank/DDBJ whole genome shotgun (WGS) entry which is preliminary data.</text>
</comment>
<keyword evidence="2" id="KW-1185">Reference proteome</keyword>
<sequence length="260" mass="29356">MVSNSGIVLPPFHFHSKKNDELSNGKSNDFDNLTKVVLETDSTKGLLETPQHKTLIFEISENVTRDLLEPYVVSDSLMVAKKVDPGSVRRFVDGKIHVQLQESFHQKEVDVKLLKFESHKIRDMKEAQADGDWSDHGFVVSEKSSMQEALKLDNKATNDIVSVAANYKHVSYTLDVEKRKRIQLETHSCIVRYIMQTTIASFELNDSISPGRTDAHYLLAPCLSRLGKLSHFIEVYCIRDLMNDLLTSEGVVAALLPLKL</sequence>
<accession>A0ABR2T808</accession>
<evidence type="ECO:0000313" key="2">
    <source>
        <dbReference type="Proteomes" id="UP001396334"/>
    </source>
</evidence>
<name>A0ABR2T808_9ROSI</name>
<organism evidence="1 2">
    <name type="scientific">Hibiscus sabdariffa</name>
    <name type="common">roselle</name>
    <dbReference type="NCBI Taxonomy" id="183260"/>
    <lineage>
        <taxon>Eukaryota</taxon>
        <taxon>Viridiplantae</taxon>
        <taxon>Streptophyta</taxon>
        <taxon>Embryophyta</taxon>
        <taxon>Tracheophyta</taxon>
        <taxon>Spermatophyta</taxon>
        <taxon>Magnoliopsida</taxon>
        <taxon>eudicotyledons</taxon>
        <taxon>Gunneridae</taxon>
        <taxon>Pentapetalae</taxon>
        <taxon>rosids</taxon>
        <taxon>malvids</taxon>
        <taxon>Malvales</taxon>
        <taxon>Malvaceae</taxon>
        <taxon>Malvoideae</taxon>
        <taxon>Hibiscus</taxon>
    </lineage>
</organism>
<dbReference type="EMBL" id="JBBPBN010000007">
    <property type="protein sequence ID" value="KAK9033616.1"/>
    <property type="molecule type" value="Genomic_DNA"/>
</dbReference>
<reference evidence="1 2" key="1">
    <citation type="journal article" date="2024" name="G3 (Bethesda)">
        <title>Genome assembly of Hibiscus sabdariffa L. provides insights into metabolisms of medicinal natural products.</title>
        <authorList>
            <person name="Kim T."/>
        </authorList>
    </citation>
    <scope>NUCLEOTIDE SEQUENCE [LARGE SCALE GENOMIC DNA]</scope>
    <source>
        <strain evidence="1">TK-2024</strain>
        <tissue evidence="1">Old leaves</tissue>
    </source>
</reference>
<proteinExistence type="predicted"/>
<evidence type="ECO:0000313" key="1">
    <source>
        <dbReference type="EMBL" id="KAK9033616.1"/>
    </source>
</evidence>